<dbReference type="InterPro" id="IPR000119">
    <property type="entry name" value="Hist_DNA-bd"/>
</dbReference>
<comment type="function">
    <text evidence="1">Histone-like DNA-binding protein which is capable of wrapping DNA to stabilize it, and thus to prevent its denaturation under extreme environmental conditions.</text>
</comment>
<sequence>MNKAELIEAIAKKADISKVKAGEAIDAFVDSVTAALKSGDTVTLVGFGSFSTAARAARVGRNPKTGKEIKIAATVTPKFKPGKSLKEAVASGKKK</sequence>
<protein>
    <submittedName>
        <fullName evidence="6">DNA-binding protein HU</fullName>
    </submittedName>
</protein>
<reference evidence="7" key="1">
    <citation type="submission" date="2017-11" db="EMBL/GenBank/DDBJ databases">
        <authorList>
            <person name="Chan K.G."/>
            <person name="Lee L.S."/>
        </authorList>
    </citation>
    <scope>NUCLEOTIDE SEQUENCE [LARGE SCALE GENOMIC DNA]</scope>
    <source>
        <strain evidence="7">DSM 100970</strain>
    </source>
</reference>
<dbReference type="InterPro" id="IPR020816">
    <property type="entry name" value="Histone-like_DNA-bd_CS"/>
</dbReference>
<evidence type="ECO:0000256" key="4">
    <source>
        <dbReference type="ARBA" id="ARBA00023125"/>
    </source>
</evidence>
<dbReference type="GO" id="GO:1990178">
    <property type="term" value="C:HU-DNA complex"/>
    <property type="evidence" value="ECO:0007669"/>
    <property type="project" value="UniProtKB-ARBA"/>
</dbReference>
<keyword evidence="7" id="KW-1185">Reference proteome</keyword>
<dbReference type="PANTHER" id="PTHR33175">
    <property type="entry name" value="DNA-BINDING PROTEIN HU"/>
    <property type="match status" value="1"/>
</dbReference>
<dbReference type="GO" id="GO:0005829">
    <property type="term" value="C:cytosol"/>
    <property type="evidence" value="ECO:0007669"/>
    <property type="project" value="TreeGrafter"/>
</dbReference>
<dbReference type="Gene3D" id="4.10.520.10">
    <property type="entry name" value="IHF-like DNA-binding proteins"/>
    <property type="match status" value="1"/>
</dbReference>
<evidence type="ECO:0000256" key="1">
    <source>
        <dbReference type="ARBA" id="ARBA00003819"/>
    </source>
</evidence>
<evidence type="ECO:0000256" key="5">
    <source>
        <dbReference type="RuleBase" id="RU003939"/>
    </source>
</evidence>
<dbReference type="SMART" id="SM00411">
    <property type="entry name" value="BHL"/>
    <property type="match status" value="1"/>
</dbReference>
<comment type="similarity">
    <text evidence="2 5">Belongs to the bacterial histone-like protein family.</text>
</comment>
<dbReference type="PROSITE" id="PS00045">
    <property type="entry name" value="HISTONE_LIKE"/>
    <property type="match status" value="1"/>
</dbReference>
<dbReference type="GO" id="GO:0042802">
    <property type="term" value="F:identical protein binding"/>
    <property type="evidence" value="ECO:0007669"/>
    <property type="project" value="UniProtKB-ARBA"/>
</dbReference>
<organism evidence="6 7">
    <name type="scientific">Aquella oligotrophica</name>
    <dbReference type="NCBI Taxonomy" id="2067065"/>
    <lineage>
        <taxon>Bacteria</taxon>
        <taxon>Pseudomonadati</taxon>
        <taxon>Pseudomonadota</taxon>
        <taxon>Betaproteobacteria</taxon>
        <taxon>Neisseriales</taxon>
        <taxon>Neisseriaceae</taxon>
        <taxon>Aquella</taxon>
    </lineage>
</organism>
<evidence type="ECO:0000256" key="3">
    <source>
        <dbReference type="ARBA" id="ARBA00023067"/>
    </source>
</evidence>
<keyword evidence="3" id="KW-0226">DNA condensation</keyword>
<keyword evidence="4 6" id="KW-0238">DNA-binding</keyword>
<evidence type="ECO:0000313" key="7">
    <source>
        <dbReference type="Proteomes" id="UP000236655"/>
    </source>
</evidence>
<dbReference type="GO" id="GO:0030527">
    <property type="term" value="F:structural constituent of chromatin"/>
    <property type="evidence" value="ECO:0007669"/>
    <property type="project" value="InterPro"/>
</dbReference>
<dbReference type="EMBL" id="CP024847">
    <property type="protein sequence ID" value="AUR52722.1"/>
    <property type="molecule type" value="Genomic_DNA"/>
</dbReference>
<dbReference type="Proteomes" id="UP000236655">
    <property type="component" value="Chromosome"/>
</dbReference>
<accession>A0A2I7N8F4</accession>
<dbReference type="RefSeq" id="WP_102952010.1">
    <property type="nucleotide sequence ID" value="NZ_CP024847.1"/>
</dbReference>
<dbReference type="GO" id="GO:0030261">
    <property type="term" value="P:chromosome condensation"/>
    <property type="evidence" value="ECO:0007669"/>
    <property type="project" value="UniProtKB-KW"/>
</dbReference>
<dbReference type="SUPFAM" id="SSF47729">
    <property type="entry name" value="IHF-like DNA-binding proteins"/>
    <property type="match status" value="1"/>
</dbReference>
<dbReference type="OrthoDB" id="9799835at2"/>
<dbReference type="PANTHER" id="PTHR33175:SF3">
    <property type="entry name" value="DNA-BINDING PROTEIN HU-BETA"/>
    <property type="match status" value="1"/>
</dbReference>
<proteinExistence type="inferred from homology"/>
<name>A0A2I7N8F4_9NEIS</name>
<dbReference type="CDD" id="cd13831">
    <property type="entry name" value="HU"/>
    <property type="match status" value="1"/>
</dbReference>
<dbReference type="PRINTS" id="PR01727">
    <property type="entry name" value="DNABINDINGHU"/>
</dbReference>
<dbReference type="GO" id="GO:0006270">
    <property type="term" value="P:DNA replication initiation"/>
    <property type="evidence" value="ECO:0007669"/>
    <property type="project" value="UniProtKB-ARBA"/>
</dbReference>
<dbReference type="FunFam" id="4.10.520.10:FF:000001">
    <property type="entry name" value="DNA-binding protein HU"/>
    <property type="match status" value="1"/>
</dbReference>
<dbReference type="KEGG" id="nba:CUN60_10575"/>
<evidence type="ECO:0000256" key="2">
    <source>
        <dbReference type="ARBA" id="ARBA00010529"/>
    </source>
</evidence>
<dbReference type="Pfam" id="PF00216">
    <property type="entry name" value="Bac_DNA_binding"/>
    <property type="match status" value="1"/>
</dbReference>
<dbReference type="GO" id="GO:0003677">
    <property type="term" value="F:DNA binding"/>
    <property type="evidence" value="ECO:0007669"/>
    <property type="project" value="UniProtKB-KW"/>
</dbReference>
<dbReference type="GO" id="GO:1990103">
    <property type="term" value="C:DnaA-HU complex"/>
    <property type="evidence" value="ECO:0007669"/>
    <property type="project" value="UniProtKB-ARBA"/>
</dbReference>
<evidence type="ECO:0000313" key="6">
    <source>
        <dbReference type="EMBL" id="AUR52722.1"/>
    </source>
</evidence>
<dbReference type="AlphaFoldDB" id="A0A2I7N8F4"/>
<dbReference type="GO" id="GO:0006351">
    <property type="term" value="P:DNA-templated transcription"/>
    <property type="evidence" value="ECO:0007669"/>
    <property type="project" value="UniProtKB-ARBA"/>
</dbReference>
<dbReference type="InterPro" id="IPR010992">
    <property type="entry name" value="IHF-like_DNA-bd_dom_sf"/>
</dbReference>
<gene>
    <name evidence="6" type="ORF">CUN60_10575</name>
</gene>